<evidence type="ECO:0000313" key="1">
    <source>
        <dbReference type="EMBL" id="AVH85639.1"/>
    </source>
</evidence>
<dbReference type="EMBL" id="MG765274">
    <property type="protein sequence ID" value="AVH85639.1"/>
    <property type="molecule type" value="Genomic_DNA"/>
</dbReference>
<dbReference type="KEGG" id="vg:54989206"/>
<keyword evidence="2" id="KW-1185">Reference proteome</keyword>
<evidence type="ECO:0000313" key="2">
    <source>
        <dbReference type="Proteomes" id="UP000241031"/>
    </source>
</evidence>
<name>A0A2P0ZKY2_9CAUD</name>
<organism evidence="1 2">
    <name type="scientific">Lactobacillus phage Maenad</name>
    <dbReference type="NCBI Taxonomy" id="2079431"/>
    <lineage>
        <taxon>Viruses</taxon>
        <taxon>Duplodnaviria</taxon>
        <taxon>Heunggongvirae</taxon>
        <taxon>Uroviricota</taxon>
        <taxon>Caudoviricetes</taxon>
        <taxon>Tybeckvirinae</taxon>
        <taxon>Maenadvirus</taxon>
        <taxon>Maenadvirus maenad</taxon>
    </lineage>
</organism>
<dbReference type="GeneID" id="54989206"/>
<reference evidence="1 2" key="1">
    <citation type="submission" date="2018-01" db="EMBL/GenBank/DDBJ databases">
        <title>Lactobacillus phages that infect wine-derived L. plantarum strains.</title>
        <authorList>
            <person name="Kyrkou I."/>
            <person name="Hestbjerg Hansen L."/>
        </authorList>
    </citation>
    <scope>NUCLEOTIDE SEQUENCE [LARGE SCALE GENOMIC DNA]</scope>
</reference>
<protein>
    <submittedName>
        <fullName evidence="1">Uncharacterized protein</fullName>
    </submittedName>
</protein>
<dbReference type="Proteomes" id="UP000241031">
    <property type="component" value="Segment"/>
</dbReference>
<accession>A0A2P0ZKY2</accession>
<proteinExistence type="predicted"/>
<dbReference type="RefSeq" id="YP_009798735.1">
    <property type="nucleotide sequence ID" value="NC_047931.1"/>
</dbReference>
<sequence length="123" mass="14366">MIFMENDLFTELRGSAKRTIEEKGKPDYWDKLVEFMRSSAKNGHYCLELQGRLYNDQEPSDSSAKLLKDILKNQELYAANLRDNGLEIEITTQVNLLPSSQFIERGHYFTEVNLKIDWSDDNE</sequence>